<dbReference type="InParanoid" id="F2LX13"/>
<dbReference type="InterPro" id="IPR002825">
    <property type="entry name" value="Pept_S49_ser-pept_pro"/>
</dbReference>
<dbReference type="KEGG" id="hmr:Hipma_1235"/>
<dbReference type="eggNOG" id="COG0616">
    <property type="taxonomic scope" value="Bacteria"/>
</dbReference>
<keyword evidence="1" id="KW-1133">Transmembrane helix</keyword>
<dbReference type="Gene3D" id="3.90.226.10">
    <property type="entry name" value="2-enoyl-CoA Hydratase, Chain A, domain 1"/>
    <property type="match status" value="1"/>
</dbReference>
<evidence type="ECO:0000313" key="2">
    <source>
        <dbReference type="EMBL" id="AEA34197.1"/>
    </source>
</evidence>
<dbReference type="SUPFAM" id="SSF52096">
    <property type="entry name" value="ClpP/crotonase"/>
    <property type="match status" value="1"/>
</dbReference>
<organism evidence="2 3">
    <name type="scientific">Hippea maritima (strain ATCC 700847 / DSM 10411 / MH2)</name>
    <dbReference type="NCBI Taxonomy" id="760142"/>
    <lineage>
        <taxon>Bacteria</taxon>
        <taxon>Pseudomonadati</taxon>
        <taxon>Campylobacterota</taxon>
        <taxon>Desulfurellia</taxon>
        <taxon>Desulfurellales</taxon>
        <taxon>Hippeaceae</taxon>
        <taxon>Hippea</taxon>
    </lineage>
</organism>
<dbReference type="NCBIfam" id="NF047768">
    <property type="entry name" value="Clp_like_SDH"/>
    <property type="match status" value="1"/>
</dbReference>
<keyword evidence="1" id="KW-0812">Transmembrane</keyword>
<gene>
    <name evidence="2" type="ordered locus">Hipma_1235</name>
</gene>
<dbReference type="EMBL" id="CP002606">
    <property type="protein sequence ID" value="AEA34197.1"/>
    <property type="molecule type" value="Genomic_DNA"/>
</dbReference>
<proteinExistence type="predicted"/>
<dbReference type="HOGENOM" id="CLU_067083_0_0_7"/>
<feature type="transmembrane region" description="Helical" evidence="1">
    <location>
        <begin position="6"/>
        <end position="25"/>
    </location>
</feature>
<reference evidence="3" key="2">
    <citation type="submission" date="2011-03" db="EMBL/GenBank/DDBJ databases">
        <title>The complete genome of Hippea maritima DSM 10411.</title>
        <authorList>
            <consortium name="US DOE Joint Genome Institute (JGI-PGF)"/>
            <person name="Lucas S."/>
            <person name="Copeland A."/>
            <person name="Lapidus A."/>
            <person name="Bruce D."/>
            <person name="Goodwin L."/>
            <person name="Pitluck S."/>
            <person name="Peters L."/>
            <person name="Kyrpides N."/>
            <person name="Mavromatis K."/>
            <person name="Pagani I."/>
            <person name="Ivanova N."/>
            <person name="Mikhailova N."/>
            <person name="Lu M."/>
            <person name="Detter J.C."/>
            <person name="Tapia R."/>
            <person name="Han C."/>
            <person name="Land M."/>
            <person name="Hauser L."/>
            <person name="Markowitz V."/>
            <person name="Cheng J.-F."/>
            <person name="Hugenholtz P."/>
            <person name="Woyke T."/>
            <person name="Wu D."/>
            <person name="Spring S."/>
            <person name="Schroeder M."/>
            <person name="Brambilla E."/>
            <person name="Klenk H.-P."/>
            <person name="Eisen J.A."/>
        </authorList>
    </citation>
    <scope>NUCLEOTIDE SEQUENCE [LARGE SCALE GENOMIC DNA]</scope>
    <source>
        <strain evidence="3">ATCC 700847 / DSM 10411 / MH2</strain>
    </source>
</reference>
<dbReference type="PANTHER" id="PTHR35984:SF1">
    <property type="entry name" value="PERIPLASMIC SERINE PROTEASE"/>
    <property type="match status" value="1"/>
</dbReference>
<evidence type="ECO:0008006" key="4">
    <source>
        <dbReference type="Google" id="ProtNLM"/>
    </source>
</evidence>
<dbReference type="Proteomes" id="UP000008139">
    <property type="component" value="Chromosome"/>
</dbReference>
<name>F2LX13_HIPMA</name>
<dbReference type="PANTHER" id="PTHR35984">
    <property type="entry name" value="PERIPLASMIC SERINE PROTEASE"/>
    <property type="match status" value="1"/>
</dbReference>
<dbReference type="STRING" id="760142.Hipma_1235"/>
<keyword evidence="1" id="KW-0472">Membrane</keyword>
<keyword evidence="3" id="KW-1185">Reference proteome</keyword>
<dbReference type="RefSeq" id="WP_013682234.1">
    <property type="nucleotide sequence ID" value="NC_015318.1"/>
</dbReference>
<protein>
    <recommendedName>
        <fullName evidence="4">Periplasmic serine protease</fullName>
    </recommendedName>
</protein>
<dbReference type="GO" id="GO:0016020">
    <property type="term" value="C:membrane"/>
    <property type="evidence" value="ECO:0007669"/>
    <property type="project" value="InterPro"/>
</dbReference>
<accession>F2LX13</accession>
<dbReference type="Pfam" id="PF01972">
    <property type="entry name" value="SDH_protease"/>
    <property type="match status" value="1"/>
</dbReference>
<evidence type="ECO:0000313" key="3">
    <source>
        <dbReference type="Proteomes" id="UP000008139"/>
    </source>
</evidence>
<dbReference type="OrthoDB" id="9806253at2"/>
<dbReference type="AlphaFoldDB" id="F2LX13"/>
<dbReference type="InterPro" id="IPR029045">
    <property type="entry name" value="ClpP/crotonase-like_dom_sf"/>
</dbReference>
<sequence length="287" mass="32234">MHLIDTLIGQLFWIVFFIMLFYPYFKSQSLEGNRIKLIRDLEKKNTSRVITLIHRQETKSLFGFFSMKFLDIEDSEAILRAIRMTPEDMPIDMIIHTPGGVALAATQIAHALADRKAKVKVIIPHYAMSGGTLIALAADEIIMDNYAVLGPVDPQLGNEPAASIVKIKELKDAKDISDETLVKIDISQKALNQMHNTVKSLLLKKGYNEESANRIASELSSGKWTHDYPITVEQAKKLGLKISTDVPKEVYALMELYPQPTATQSVNYIPLPYNRPGDTHSHTKKDT</sequence>
<evidence type="ECO:0000256" key="1">
    <source>
        <dbReference type="SAM" id="Phobius"/>
    </source>
</evidence>
<reference evidence="2 3" key="1">
    <citation type="journal article" date="2011" name="Stand. Genomic Sci.">
        <title>Complete genome sequence of the thermophilic sulfur-reducer Hippea maritima type strain (MH(2)).</title>
        <authorList>
            <person name="Huntemann M."/>
            <person name="Lu M."/>
            <person name="Nolan M."/>
            <person name="Lapidus A."/>
            <person name="Lucas S."/>
            <person name="Hammon N."/>
            <person name="Deshpande S."/>
            <person name="Cheng J.F."/>
            <person name="Tapia R."/>
            <person name="Han C."/>
            <person name="Goodwin L."/>
            <person name="Pitluck S."/>
            <person name="Liolios K."/>
            <person name="Pagani I."/>
            <person name="Ivanova N."/>
            <person name="Ovchinikova G."/>
            <person name="Pati A."/>
            <person name="Chen A."/>
            <person name="Palaniappan K."/>
            <person name="Land M."/>
            <person name="Hauser L."/>
            <person name="Jeffries C.D."/>
            <person name="Detter J.C."/>
            <person name="Brambilla E.M."/>
            <person name="Rohde M."/>
            <person name="Spring S."/>
            <person name="Goker M."/>
            <person name="Woyke T."/>
            <person name="Bristow J."/>
            <person name="Eisen J.A."/>
            <person name="Markowitz V."/>
            <person name="Hugenholtz P."/>
            <person name="Kyrpides N.C."/>
            <person name="Klenk H.P."/>
            <person name="Mavromatis K."/>
        </authorList>
    </citation>
    <scope>NUCLEOTIDE SEQUENCE [LARGE SCALE GENOMIC DNA]</scope>
    <source>
        <strain evidence="3">ATCC 700847 / DSM 10411 / MH2</strain>
    </source>
</reference>